<dbReference type="EMBL" id="PNBA02000018">
    <property type="protein sequence ID" value="KAG6393294.1"/>
    <property type="molecule type" value="Genomic_DNA"/>
</dbReference>
<protein>
    <recommendedName>
        <fullName evidence="3">Reverse transcriptase domain-containing protein</fullName>
    </recommendedName>
</protein>
<keyword evidence="2" id="KW-1185">Reference proteome</keyword>
<evidence type="ECO:0008006" key="3">
    <source>
        <dbReference type="Google" id="ProtNLM"/>
    </source>
</evidence>
<organism evidence="1">
    <name type="scientific">Salvia splendens</name>
    <name type="common">Scarlet sage</name>
    <dbReference type="NCBI Taxonomy" id="180675"/>
    <lineage>
        <taxon>Eukaryota</taxon>
        <taxon>Viridiplantae</taxon>
        <taxon>Streptophyta</taxon>
        <taxon>Embryophyta</taxon>
        <taxon>Tracheophyta</taxon>
        <taxon>Spermatophyta</taxon>
        <taxon>Magnoliopsida</taxon>
        <taxon>eudicotyledons</taxon>
        <taxon>Gunneridae</taxon>
        <taxon>Pentapetalae</taxon>
        <taxon>asterids</taxon>
        <taxon>lamiids</taxon>
        <taxon>Lamiales</taxon>
        <taxon>Lamiaceae</taxon>
        <taxon>Nepetoideae</taxon>
        <taxon>Mentheae</taxon>
        <taxon>Salviinae</taxon>
        <taxon>Salvia</taxon>
        <taxon>Salvia subgen. Calosphace</taxon>
        <taxon>core Calosphace</taxon>
    </lineage>
</organism>
<accession>A0A8X8WFT6</accession>
<reference evidence="1" key="1">
    <citation type="submission" date="2018-01" db="EMBL/GenBank/DDBJ databases">
        <authorList>
            <person name="Mao J.F."/>
        </authorList>
    </citation>
    <scope>NUCLEOTIDE SEQUENCE</scope>
    <source>
        <strain evidence="1">Huo1</strain>
        <tissue evidence="1">Leaf</tissue>
    </source>
</reference>
<gene>
    <name evidence="1" type="ORF">SASPL_147531</name>
</gene>
<dbReference type="Proteomes" id="UP000298416">
    <property type="component" value="Unassembled WGS sequence"/>
</dbReference>
<dbReference type="CDD" id="cd01650">
    <property type="entry name" value="RT_nLTR_like"/>
    <property type="match status" value="1"/>
</dbReference>
<comment type="caution">
    <text evidence="1">The sequence shown here is derived from an EMBL/GenBank/DDBJ whole genome shotgun (WGS) entry which is preliminary data.</text>
</comment>
<dbReference type="PANTHER" id="PTHR33116">
    <property type="entry name" value="REVERSE TRANSCRIPTASE ZINC-BINDING DOMAIN-CONTAINING PROTEIN-RELATED-RELATED"/>
    <property type="match status" value="1"/>
</dbReference>
<name>A0A8X8WFT6_SALSN</name>
<proteinExistence type="predicted"/>
<evidence type="ECO:0000313" key="2">
    <source>
        <dbReference type="Proteomes" id="UP000298416"/>
    </source>
</evidence>
<dbReference type="PANTHER" id="PTHR33116:SF70">
    <property type="entry name" value="NON-LTR RETROELEMENT REVERSE TRANSCRIPTASE-LIKE PROTEIN"/>
    <property type="match status" value="1"/>
</dbReference>
<sequence>MICLIPKVEAPNSLAKFRPIALCSVIYKLATKTIPNRLKQLMPLIIGPAQSSFVAGRHIYDNIVIAQEAIHSMRNKPDRTAKLSAALVDVIMKCVSTSSMQLLWNGNLTESFKPSRGDKGVRSRPIYLCFADVRTAEASLNVLDGFCGSSGMKVSTAKTSLFFSKNVDIEKRRIIKNLLGVGVVNDLGQYLGVPLLHWKVSKLTYAHILDKMKAKIANWNTAQLSLAGRITLAQAVLSTMPLYAMQTSKLPVGVCTEIGKEIRGFIWVSHRSGQRLSKVAWSKVSRPKDEGGLSLRKLSLVNFAFGMKECWEIFKQPMSLWATQLCSKYKFDLLLGFDPIAPASCTPF</sequence>
<reference evidence="1" key="2">
    <citation type="submission" date="2020-08" db="EMBL/GenBank/DDBJ databases">
        <title>Plant Genome Project.</title>
        <authorList>
            <person name="Zhang R.-G."/>
        </authorList>
    </citation>
    <scope>NUCLEOTIDE SEQUENCE</scope>
    <source>
        <strain evidence="1">Huo1</strain>
        <tissue evidence="1">Leaf</tissue>
    </source>
</reference>
<evidence type="ECO:0000313" key="1">
    <source>
        <dbReference type="EMBL" id="KAG6393294.1"/>
    </source>
</evidence>
<dbReference type="AlphaFoldDB" id="A0A8X8WFT6"/>